<feature type="transmembrane region" description="Helical" evidence="1">
    <location>
        <begin position="6"/>
        <end position="25"/>
    </location>
</feature>
<evidence type="ECO:0000256" key="1">
    <source>
        <dbReference type="SAM" id="Phobius"/>
    </source>
</evidence>
<keyword evidence="1" id="KW-0472">Membrane</keyword>
<dbReference type="AlphaFoldDB" id="A0A1M4ZRH0"/>
<reference evidence="2" key="1">
    <citation type="submission" date="2016-11" db="EMBL/GenBank/DDBJ databases">
        <authorList>
            <person name="Varghese N."/>
            <person name="Submissions S."/>
        </authorList>
    </citation>
    <scope>NUCLEOTIDE SEQUENCE [LARGE SCALE GENOMIC DNA]</scope>
    <source>
        <strain evidence="2">DSM 16785</strain>
    </source>
</reference>
<organism evidence="2 3">
    <name type="scientific">Marinitoga hydrogenitolerans (strain DSM 16785 / JCM 12826 / AT1271)</name>
    <dbReference type="NCBI Taxonomy" id="1122195"/>
    <lineage>
        <taxon>Bacteria</taxon>
        <taxon>Thermotogati</taxon>
        <taxon>Thermotogota</taxon>
        <taxon>Thermotogae</taxon>
        <taxon>Petrotogales</taxon>
        <taxon>Petrotogaceae</taxon>
        <taxon>Marinitoga</taxon>
    </lineage>
</organism>
<dbReference type="RefSeq" id="WP_072865893.1">
    <property type="nucleotide sequence ID" value="NZ_FQUI01000046.1"/>
</dbReference>
<comment type="caution">
    <text evidence="2">The sequence shown here is derived from an EMBL/GenBank/DDBJ whole genome shotgun (WGS) entry which is preliminary data.</text>
</comment>
<dbReference type="PANTHER" id="PTHR42754">
    <property type="entry name" value="ENDOGLUCANASE"/>
    <property type="match status" value="1"/>
</dbReference>
<protein>
    <submittedName>
        <fullName evidence="2">Uncharacterized protein</fullName>
    </submittedName>
</protein>
<gene>
    <name evidence="2" type="ORF">SAMN02745164_02002</name>
</gene>
<dbReference type="Proteomes" id="UP000184334">
    <property type="component" value="Unassembled WGS sequence"/>
</dbReference>
<dbReference type="PANTHER" id="PTHR42754:SF1">
    <property type="entry name" value="LIPOPROTEIN"/>
    <property type="match status" value="1"/>
</dbReference>
<name>A0A1M4ZRH0_MARH1</name>
<sequence length="412" mass="48209">MKNILLFTLSVILILFLIDIVFINISTLKELKTLKIEEKNTQKEEILNLNPKNNQEDFIIKTWFKKIIDGKSIILKDIVSTNKNIYIIGQNEKVNKNIVIINIDNTGNLIFQKDIRISNTTKIYKAEYIDNHIYIVGTEDYKPVIFILDQSGNLLKSKIFEKNGTFLRIIKDNFDNIYVIGYIIEKSKKTGYFIEINSNLEKLNEFKITWYNNETITDISTDRNYIYLLGNTTSTANNNSDIFIIKLNKFNYNDYKISRFGKEQLNEYGYSIIKDNNSFYIVGYSTTSNNFPWKVLIIKVNNDFNEIMRKDYMLKRSSIAYSGFLYKNKIIISGYTLEKNNDFDGFIILIDKKDGTLLKENYYGEDYDERILNSKLISNNAIISVGYQKKENNISGIILYSNYDGRLNEFIK</sequence>
<proteinExistence type="predicted"/>
<dbReference type="OrthoDB" id="43759at2"/>
<accession>A0A1M4ZRH0</accession>
<keyword evidence="1" id="KW-0812">Transmembrane</keyword>
<dbReference type="SUPFAM" id="SSF50998">
    <property type="entry name" value="Quinoprotein alcohol dehydrogenase-like"/>
    <property type="match status" value="1"/>
</dbReference>
<dbReference type="InterPro" id="IPR011047">
    <property type="entry name" value="Quinoprotein_ADH-like_sf"/>
</dbReference>
<keyword evidence="1" id="KW-1133">Transmembrane helix</keyword>
<dbReference type="EMBL" id="FQUI01000046">
    <property type="protein sequence ID" value="SHF20639.1"/>
    <property type="molecule type" value="Genomic_DNA"/>
</dbReference>
<keyword evidence="3" id="KW-1185">Reference proteome</keyword>
<evidence type="ECO:0000313" key="2">
    <source>
        <dbReference type="EMBL" id="SHF20639.1"/>
    </source>
</evidence>
<evidence type="ECO:0000313" key="3">
    <source>
        <dbReference type="Proteomes" id="UP000184334"/>
    </source>
</evidence>